<protein>
    <recommendedName>
        <fullName evidence="1">PKD domain-containing protein</fullName>
    </recommendedName>
</protein>
<dbReference type="Gene3D" id="2.60.40.10">
    <property type="entry name" value="Immunoglobulins"/>
    <property type="match status" value="1"/>
</dbReference>
<keyword evidence="3" id="KW-1185">Reference proteome</keyword>
<evidence type="ECO:0000259" key="1">
    <source>
        <dbReference type="Pfam" id="PF00801"/>
    </source>
</evidence>
<dbReference type="Pfam" id="PF00801">
    <property type="entry name" value="PKD"/>
    <property type="match status" value="1"/>
</dbReference>
<gene>
    <name evidence="2" type="ORF">Pmani_030930</name>
</gene>
<comment type="caution">
    <text evidence="2">The sequence shown here is derived from an EMBL/GenBank/DDBJ whole genome shotgun (WGS) entry which is preliminary data.</text>
</comment>
<evidence type="ECO:0000313" key="2">
    <source>
        <dbReference type="EMBL" id="KAK4296587.1"/>
    </source>
</evidence>
<feature type="domain" description="PKD" evidence="1">
    <location>
        <begin position="20"/>
        <end position="86"/>
    </location>
</feature>
<organism evidence="2 3">
    <name type="scientific">Petrolisthes manimaculis</name>
    <dbReference type="NCBI Taxonomy" id="1843537"/>
    <lineage>
        <taxon>Eukaryota</taxon>
        <taxon>Metazoa</taxon>
        <taxon>Ecdysozoa</taxon>
        <taxon>Arthropoda</taxon>
        <taxon>Crustacea</taxon>
        <taxon>Multicrustacea</taxon>
        <taxon>Malacostraca</taxon>
        <taxon>Eumalacostraca</taxon>
        <taxon>Eucarida</taxon>
        <taxon>Decapoda</taxon>
        <taxon>Pleocyemata</taxon>
        <taxon>Anomura</taxon>
        <taxon>Galatheoidea</taxon>
        <taxon>Porcellanidae</taxon>
        <taxon>Petrolisthes</taxon>
    </lineage>
</organism>
<accession>A0AAE1NWS2</accession>
<dbReference type="SUPFAM" id="SSF49299">
    <property type="entry name" value="PKD domain"/>
    <property type="match status" value="1"/>
</dbReference>
<evidence type="ECO:0000313" key="3">
    <source>
        <dbReference type="Proteomes" id="UP001292094"/>
    </source>
</evidence>
<name>A0AAE1NWS2_9EUCA</name>
<proteinExistence type="predicted"/>
<reference evidence="2" key="1">
    <citation type="submission" date="2023-11" db="EMBL/GenBank/DDBJ databases">
        <title>Genome assemblies of two species of porcelain crab, Petrolisthes cinctipes and Petrolisthes manimaculis (Anomura: Porcellanidae).</title>
        <authorList>
            <person name="Angst P."/>
        </authorList>
    </citation>
    <scope>NUCLEOTIDE SEQUENCE</scope>
    <source>
        <strain evidence="2">PB745_02</strain>
        <tissue evidence="2">Gill</tissue>
    </source>
</reference>
<dbReference type="EMBL" id="JAWZYT010003827">
    <property type="protein sequence ID" value="KAK4296587.1"/>
    <property type="molecule type" value="Genomic_DNA"/>
</dbReference>
<dbReference type="AlphaFoldDB" id="A0AAE1NWS2"/>
<dbReference type="InterPro" id="IPR035986">
    <property type="entry name" value="PKD_dom_sf"/>
</dbReference>
<dbReference type="InterPro" id="IPR000601">
    <property type="entry name" value="PKD_dom"/>
</dbReference>
<dbReference type="InterPro" id="IPR013783">
    <property type="entry name" value="Ig-like_fold"/>
</dbReference>
<sequence length="121" mass="13138">MEEGGEEGSEEVEVEVEVTGGSHLSPATLDLGDGTKVTLQPLLQHPSLTDLWSAKVKHQYSAPGEYRPRVEVSNPVSRLQADLNTTIHVHLLPQTYQATPLLPILTPTTAHKSPRSPLNIS</sequence>
<dbReference type="Proteomes" id="UP001292094">
    <property type="component" value="Unassembled WGS sequence"/>
</dbReference>